<evidence type="ECO:0000256" key="2">
    <source>
        <dbReference type="ARBA" id="ARBA00005582"/>
    </source>
</evidence>
<evidence type="ECO:0000256" key="1">
    <source>
        <dbReference type="ARBA" id="ARBA00001946"/>
    </source>
</evidence>
<dbReference type="STRING" id="410072.ERS852525_00228"/>
<keyword evidence="5" id="KW-0460">Magnesium</keyword>
<dbReference type="InterPro" id="IPR020084">
    <property type="entry name" value="NUDIX_hydrolase_CS"/>
</dbReference>
<dbReference type="GO" id="GO:0006281">
    <property type="term" value="P:DNA repair"/>
    <property type="evidence" value="ECO:0007669"/>
    <property type="project" value="InterPro"/>
</dbReference>
<dbReference type="InterPro" id="IPR000086">
    <property type="entry name" value="NUDIX_hydrolase_dom"/>
</dbReference>
<dbReference type="EC" id="3.6.1.55" evidence="8"/>
<reference evidence="9 13" key="3">
    <citation type="submission" date="2020-04" db="EMBL/GenBank/DDBJ databases">
        <authorList>
            <person name="Pieper L."/>
        </authorList>
    </citation>
    <scope>NUCLEOTIDE SEQUENCE [LARGE SCALE GENOMIC DNA]</scope>
    <source>
        <strain evidence="9 13">F22</strain>
    </source>
</reference>
<dbReference type="PANTHER" id="PTHR43758">
    <property type="entry name" value="7,8-DIHYDRO-8-OXOGUANINE TRIPHOSPHATASE"/>
    <property type="match status" value="1"/>
</dbReference>
<evidence type="ECO:0000256" key="6">
    <source>
        <dbReference type="RuleBase" id="RU003476"/>
    </source>
</evidence>
<dbReference type="RefSeq" id="WP_008368677.1">
    <property type="nucleotide sequence ID" value="NZ_CP070062.1"/>
</dbReference>
<sequence>MVKLSTLCYIEQDGKYLMLHRTVKENDINKDKWIGVGGHFEKGESPEECLLREVWEETGYTLTSWRYRGIVTFVYGEDVVEYMSLYTADGFTGTPIACDEGELEWVEKSKIGELELWEGDRIFFELLENEQPFFSLKLVYNTDDVLEYAALDGKEMKDFRRREC</sequence>
<dbReference type="EMBL" id="QRXY01000019">
    <property type="protein sequence ID" value="RGU43833.1"/>
    <property type="molecule type" value="Genomic_DNA"/>
</dbReference>
<dbReference type="InterPro" id="IPR003562">
    <property type="entry name" value="Mutator_MutX_prot"/>
</dbReference>
<dbReference type="PRINTS" id="PR00502">
    <property type="entry name" value="NUDIXFAMILY"/>
</dbReference>
<dbReference type="EMBL" id="JABWDC010000057">
    <property type="protein sequence ID" value="NUN87421.1"/>
    <property type="molecule type" value="Genomic_DNA"/>
</dbReference>
<evidence type="ECO:0000313" key="13">
    <source>
        <dbReference type="Proteomes" id="UP000554488"/>
    </source>
</evidence>
<dbReference type="PRINTS" id="PR01402">
    <property type="entry name" value="MUTATORMUTX"/>
</dbReference>
<dbReference type="Proteomes" id="UP000095362">
    <property type="component" value="Unassembled WGS sequence"/>
</dbReference>
<dbReference type="PROSITE" id="PS51462">
    <property type="entry name" value="NUDIX"/>
    <property type="match status" value="1"/>
</dbReference>
<dbReference type="Pfam" id="PF00293">
    <property type="entry name" value="NUDIX"/>
    <property type="match status" value="1"/>
</dbReference>
<dbReference type="PROSITE" id="PS00893">
    <property type="entry name" value="NUDIX_BOX"/>
    <property type="match status" value="1"/>
</dbReference>
<evidence type="ECO:0000256" key="4">
    <source>
        <dbReference type="ARBA" id="ARBA00022801"/>
    </source>
</evidence>
<dbReference type="GO" id="GO:0046872">
    <property type="term" value="F:metal ion binding"/>
    <property type="evidence" value="ECO:0007669"/>
    <property type="project" value="UniProtKB-KW"/>
</dbReference>
<keyword evidence="4 6" id="KW-0378">Hydrolase</keyword>
<organism evidence="8 11">
    <name type="scientific">Coprococcus comes</name>
    <dbReference type="NCBI Taxonomy" id="410072"/>
    <lineage>
        <taxon>Bacteria</taxon>
        <taxon>Bacillati</taxon>
        <taxon>Bacillota</taxon>
        <taxon>Clostridia</taxon>
        <taxon>Lachnospirales</taxon>
        <taxon>Lachnospiraceae</taxon>
        <taxon>Coprococcus</taxon>
    </lineage>
</organism>
<dbReference type="Gene3D" id="3.90.79.10">
    <property type="entry name" value="Nucleoside Triphosphate Pyrophosphohydrolase"/>
    <property type="match status" value="1"/>
</dbReference>
<dbReference type="PANTHER" id="PTHR43758:SF2">
    <property type="entry name" value="OXIDIZED PURINE NUCLEOSIDE TRIPHOSPHATE HYDROLASE"/>
    <property type="match status" value="1"/>
</dbReference>
<dbReference type="GeneID" id="92826106"/>
<dbReference type="PaxDb" id="410072-ERS852525_00228"/>
<reference evidence="8 11" key="1">
    <citation type="submission" date="2015-09" db="EMBL/GenBank/DDBJ databases">
        <authorList>
            <consortium name="Pathogen Informatics"/>
        </authorList>
    </citation>
    <scope>NUCLEOTIDE SEQUENCE [LARGE SCALE GENOMIC DNA]</scope>
    <source>
        <strain evidence="8 11">2789STDY5834866</strain>
    </source>
</reference>
<dbReference type="SUPFAM" id="SSF55811">
    <property type="entry name" value="Nudix"/>
    <property type="match status" value="1"/>
</dbReference>
<evidence type="ECO:0000313" key="11">
    <source>
        <dbReference type="Proteomes" id="UP000095362"/>
    </source>
</evidence>
<dbReference type="Proteomes" id="UP000285693">
    <property type="component" value="Unassembled WGS sequence"/>
</dbReference>
<accession>A0A173WRG5</accession>
<comment type="cofactor">
    <cofactor evidence="1">
        <name>Mg(2+)</name>
        <dbReference type="ChEBI" id="CHEBI:18420"/>
    </cofactor>
</comment>
<keyword evidence="3" id="KW-0479">Metal-binding</keyword>
<dbReference type="CDD" id="cd18886">
    <property type="entry name" value="NUDIX_MutT_Nudt1"/>
    <property type="match status" value="1"/>
</dbReference>
<proteinExistence type="inferred from homology"/>
<dbReference type="GO" id="GO:0005737">
    <property type="term" value="C:cytoplasm"/>
    <property type="evidence" value="ECO:0007669"/>
    <property type="project" value="TreeGrafter"/>
</dbReference>
<dbReference type="InterPro" id="IPR015797">
    <property type="entry name" value="NUDIX_hydrolase-like_dom_sf"/>
</dbReference>
<evidence type="ECO:0000313" key="8">
    <source>
        <dbReference type="EMBL" id="CUN41526.1"/>
    </source>
</evidence>
<evidence type="ECO:0000259" key="7">
    <source>
        <dbReference type="PROSITE" id="PS51462"/>
    </source>
</evidence>
<dbReference type="EMBL" id="CYZK01000001">
    <property type="protein sequence ID" value="CUN41526.1"/>
    <property type="molecule type" value="Genomic_DNA"/>
</dbReference>
<evidence type="ECO:0000313" key="9">
    <source>
        <dbReference type="EMBL" id="NUN87421.1"/>
    </source>
</evidence>
<dbReference type="AlphaFoldDB" id="A0A173WRG5"/>
<dbReference type="Proteomes" id="UP000554488">
    <property type="component" value="Unassembled WGS sequence"/>
</dbReference>
<dbReference type="GO" id="GO:0008413">
    <property type="term" value="F:8-oxo-7,8-dihydroguanosine triphosphate pyrophosphatase activity"/>
    <property type="evidence" value="ECO:0007669"/>
    <property type="project" value="InterPro"/>
</dbReference>
<dbReference type="GO" id="GO:0035539">
    <property type="term" value="F:8-oxo-7,8-dihydrodeoxyguanosine triphosphate pyrophosphatase activity"/>
    <property type="evidence" value="ECO:0007669"/>
    <property type="project" value="UniProtKB-EC"/>
</dbReference>
<gene>
    <name evidence="8" type="primary">mutX</name>
    <name evidence="10" type="ORF">DWW65_13220</name>
    <name evidence="8" type="ORF">ERS852481_00100</name>
    <name evidence="9" type="ORF">HUU93_12595</name>
</gene>
<evidence type="ECO:0000313" key="12">
    <source>
        <dbReference type="Proteomes" id="UP000285693"/>
    </source>
</evidence>
<dbReference type="InterPro" id="IPR020476">
    <property type="entry name" value="Nudix_hydrolase"/>
</dbReference>
<feature type="domain" description="Nudix hydrolase" evidence="7">
    <location>
        <begin position="1"/>
        <end position="129"/>
    </location>
</feature>
<reference evidence="10 12" key="2">
    <citation type="submission" date="2018-08" db="EMBL/GenBank/DDBJ databases">
        <title>A genome reference for cultivated species of the human gut microbiota.</title>
        <authorList>
            <person name="Zou Y."/>
            <person name="Xue W."/>
            <person name="Luo G."/>
        </authorList>
    </citation>
    <scope>NUCLEOTIDE SEQUENCE [LARGE SCALE GENOMIC DNA]</scope>
    <source>
        <strain evidence="10 12">AF16-31</strain>
    </source>
</reference>
<evidence type="ECO:0000313" key="10">
    <source>
        <dbReference type="EMBL" id="RGU43833.1"/>
    </source>
</evidence>
<name>A0A173WRG5_9FIRM</name>
<comment type="similarity">
    <text evidence="2 6">Belongs to the Nudix hydrolase family.</text>
</comment>
<protein>
    <submittedName>
        <fullName evidence="8">8-oxo-dGTP diphosphatase</fullName>
        <ecNumber evidence="8">3.6.1.55</ecNumber>
    </submittedName>
</protein>
<reference evidence="9 13" key="4">
    <citation type="submission" date="2020-07" db="EMBL/GenBank/DDBJ databases">
        <title>Bacterial metabolism rescues the inhibition of intestinal drug absorption by food and drug additives.</title>
        <authorList>
            <person name="Zou L."/>
            <person name="Spanogiannopoulos P."/>
            <person name="Chien H.-C."/>
            <person name="Pieper L.M."/>
            <person name="Cai W."/>
            <person name="Khuri N."/>
            <person name="Pottel J."/>
            <person name="Vora B."/>
            <person name="Ni Z."/>
            <person name="Tsakalozou E."/>
            <person name="Zhang W."/>
            <person name="Shoichet B.K."/>
            <person name="Giacomini K.M."/>
            <person name="Turnbaugh P.J."/>
        </authorList>
    </citation>
    <scope>NUCLEOTIDE SEQUENCE [LARGE SCALE GENOMIC DNA]</scope>
    <source>
        <strain evidence="9 13">F22</strain>
    </source>
</reference>
<evidence type="ECO:0000256" key="3">
    <source>
        <dbReference type="ARBA" id="ARBA00022723"/>
    </source>
</evidence>
<evidence type="ECO:0000256" key="5">
    <source>
        <dbReference type="ARBA" id="ARBA00022842"/>
    </source>
</evidence>